<dbReference type="GO" id="GO:0051920">
    <property type="term" value="F:peroxiredoxin activity"/>
    <property type="evidence" value="ECO:0007669"/>
    <property type="project" value="InterPro"/>
</dbReference>
<dbReference type="EMBL" id="CP023564">
    <property type="protein sequence ID" value="ATG55968.1"/>
    <property type="molecule type" value="Genomic_DNA"/>
</dbReference>
<evidence type="ECO:0000256" key="1">
    <source>
        <dbReference type="SAM" id="MobiDB-lite"/>
    </source>
</evidence>
<dbReference type="AlphaFoldDB" id="A0A291H0F1"/>
<dbReference type="InterPro" id="IPR003779">
    <property type="entry name" value="CMD-like"/>
</dbReference>
<name>A0A291H0F1_9MICO</name>
<dbReference type="InterPro" id="IPR004675">
    <property type="entry name" value="AhpD_core"/>
</dbReference>
<organism evidence="3 4">
    <name type="scientific">Brachybacterium ginsengisoli</name>
    <dbReference type="NCBI Taxonomy" id="1331682"/>
    <lineage>
        <taxon>Bacteria</taxon>
        <taxon>Bacillati</taxon>
        <taxon>Actinomycetota</taxon>
        <taxon>Actinomycetes</taxon>
        <taxon>Micrococcales</taxon>
        <taxon>Dermabacteraceae</taxon>
        <taxon>Brachybacterium</taxon>
    </lineage>
</organism>
<feature type="domain" description="Carboxymuconolactone decarboxylase-like" evidence="2">
    <location>
        <begin position="61"/>
        <end position="127"/>
    </location>
</feature>
<dbReference type="PANTHER" id="PTHR34846:SF5">
    <property type="entry name" value="CARBOXYMUCONOLACTONE DECARBOXYLASE-LIKE DOMAIN-CONTAINING PROTEIN"/>
    <property type="match status" value="1"/>
</dbReference>
<dbReference type="Proteomes" id="UP000217889">
    <property type="component" value="Chromosome"/>
</dbReference>
<dbReference type="KEGG" id="bgg:CFK41_15170"/>
<evidence type="ECO:0000313" key="4">
    <source>
        <dbReference type="Proteomes" id="UP000217889"/>
    </source>
</evidence>
<evidence type="ECO:0000313" key="3">
    <source>
        <dbReference type="EMBL" id="ATG55968.1"/>
    </source>
</evidence>
<dbReference type="PANTHER" id="PTHR34846">
    <property type="entry name" value="4-CARBOXYMUCONOLACTONE DECARBOXYLASE FAMILY PROTEIN (AFU_ORTHOLOGUE AFUA_6G11590)"/>
    <property type="match status" value="1"/>
</dbReference>
<reference evidence="3 4" key="1">
    <citation type="journal article" date="2014" name="Int. J. Syst. Evol. Microbiol.">
        <title>Brachybacterium ginsengisoli sp. nov., isolated from soil of a ginseng field.</title>
        <authorList>
            <person name="Hoang V.A."/>
            <person name="Kim Y.J."/>
            <person name="Nguyen N.L."/>
            <person name="Yang D.C."/>
        </authorList>
    </citation>
    <scope>NUCLEOTIDE SEQUENCE [LARGE SCALE GENOMIC DNA]</scope>
    <source>
        <strain evidence="3 4">DCY80</strain>
    </source>
</reference>
<feature type="region of interest" description="Disordered" evidence="1">
    <location>
        <begin position="1"/>
        <end position="26"/>
    </location>
</feature>
<protein>
    <submittedName>
        <fullName evidence="3">Carboxymuconolactone decarboxylase</fullName>
    </submittedName>
</protein>
<dbReference type="InterPro" id="IPR029032">
    <property type="entry name" value="AhpD-like"/>
</dbReference>
<dbReference type="NCBIfam" id="TIGR00778">
    <property type="entry name" value="ahpD_dom"/>
    <property type="match status" value="1"/>
</dbReference>
<accession>A0A291H0F1</accession>
<dbReference type="Pfam" id="PF02627">
    <property type="entry name" value="CMD"/>
    <property type="match status" value="1"/>
</dbReference>
<evidence type="ECO:0000259" key="2">
    <source>
        <dbReference type="Pfam" id="PF02627"/>
    </source>
</evidence>
<keyword evidence="4" id="KW-1185">Reference proteome</keyword>
<dbReference type="SUPFAM" id="SSF69118">
    <property type="entry name" value="AhpD-like"/>
    <property type="match status" value="1"/>
</dbReference>
<dbReference type="Gene3D" id="1.20.1290.10">
    <property type="entry name" value="AhpD-like"/>
    <property type="match status" value="1"/>
</dbReference>
<gene>
    <name evidence="3" type="ORF">CFK41_15170</name>
</gene>
<proteinExistence type="predicted"/>
<sequence length="184" mass="19760">MQHRSAAVRRCGGAVGRGTGPAPRARPPILAAMSSLPFLDRSHPDAWQQLGQVAAGIGTAAGRAGVARSTTELMILRISQLNGCAYCVHVHSRKALRAGVAQERLAQLPVWRDSPSFDEVERAALLLGETLTFLPDPSVRDRDLILAREALGDDAFTVLEWAAILMNTYNRLSIASHHPVPGPS</sequence>